<keyword evidence="4" id="KW-1185">Reference proteome</keyword>
<feature type="coiled-coil region" evidence="1">
    <location>
        <begin position="108"/>
        <end position="159"/>
    </location>
</feature>
<organism evidence="3 4">
    <name type="scientific">Abeliophyllum distichum</name>
    <dbReference type="NCBI Taxonomy" id="126358"/>
    <lineage>
        <taxon>Eukaryota</taxon>
        <taxon>Viridiplantae</taxon>
        <taxon>Streptophyta</taxon>
        <taxon>Embryophyta</taxon>
        <taxon>Tracheophyta</taxon>
        <taxon>Spermatophyta</taxon>
        <taxon>Magnoliopsida</taxon>
        <taxon>eudicotyledons</taxon>
        <taxon>Gunneridae</taxon>
        <taxon>Pentapetalae</taxon>
        <taxon>asterids</taxon>
        <taxon>lamiids</taxon>
        <taxon>Lamiales</taxon>
        <taxon>Oleaceae</taxon>
        <taxon>Forsythieae</taxon>
        <taxon>Abeliophyllum</taxon>
    </lineage>
</organism>
<dbReference type="EMBL" id="JBFOLK010000005">
    <property type="protein sequence ID" value="KAL2512805.1"/>
    <property type="molecule type" value="Genomic_DNA"/>
</dbReference>
<dbReference type="AlphaFoldDB" id="A0ABD1TJA0"/>
<reference evidence="4" key="1">
    <citation type="submission" date="2024-07" db="EMBL/GenBank/DDBJ databases">
        <title>Two chromosome-level genome assemblies of Korean endemic species Abeliophyllum distichum and Forsythia ovata (Oleaceae).</title>
        <authorList>
            <person name="Jang H."/>
        </authorList>
    </citation>
    <scope>NUCLEOTIDE SEQUENCE [LARGE SCALE GENOMIC DNA]</scope>
</reference>
<protein>
    <submittedName>
        <fullName evidence="3">Uncharacterized protein</fullName>
    </submittedName>
</protein>
<evidence type="ECO:0000256" key="2">
    <source>
        <dbReference type="SAM" id="SignalP"/>
    </source>
</evidence>
<evidence type="ECO:0000256" key="1">
    <source>
        <dbReference type="SAM" id="Coils"/>
    </source>
</evidence>
<keyword evidence="2" id="KW-0732">Signal</keyword>
<feature type="signal peptide" evidence="2">
    <location>
        <begin position="1"/>
        <end position="15"/>
    </location>
</feature>
<accession>A0ABD1TJA0</accession>
<keyword evidence="1" id="KW-0175">Coiled coil</keyword>
<sequence length="185" mass="20860">MVMKMLSVHLAMAAASVHRFWTSNWDKTTEDMTIRERLPLAEANLVRGLILAKELFSAFGSFDAEESKSKKLAEDLKAMGLKKAQLEFDKRALKFKLDLVVSKEADMKDKYEIELKAAKECLKQARDQRRAAEASHKRAEEAQNLAEEARKLAEDRTLKAETALAASNSSLEACRRGQREISCRG</sequence>
<proteinExistence type="predicted"/>
<comment type="caution">
    <text evidence="3">The sequence shown here is derived from an EMBL/GenBank/DDBJ whole genome shotgun (WGS) entry which is preliminary data.</text>
</comment>
<evidence type="ECO:0000313" key="4">
    <source>
        <dbReference type="Proteomes" id="UP001604336"/>
    </source>
</evidence>
<feature type="chain" id="PRO_5044800411" evidence="2">
    <location>
        <begin position="16"/>
        <end position="185"/>
    </location>
</feature>
<gene>
    <name evidence="3" type="ORF">Adt_18405</name>
</gene>
<dbReference type="Proteomes" id="UP001604336">
    <property type="component" value="Unassembled WGS sequence"/>
</dbReference>
<evidence type="ECO:0000313" key="3">
    <source>
        <dbReference type="EMBL" id="KAL2512805.1"/>
    </source>
</evidence>
<name>A0ABD1TJA0_9LAMI</name>